<dbReference type="Pfam" id="PF16087">
    <property type="entry name" value="DUF4817"/>
    <property type="match status" value="1"/>
</dbReference>
<reference evidence="2" key="1">
    <citation type="journal article" date="2023" name="Insect Mol. Biol.">
        <title>Genome sequencing provides insights into the evolution of gene families encoding plant cell wall-degrading enzymes in longhorned beetles.</title>
        <authorList>
            <person name="Shin N.R."/>
            <person name="Okamura Y."/>
            <person name="Kirsch R."/>
            <person name="Pauchet Y."/>
        </authorList>
    </citation>
    <scope>NUCLEOTIDE SEQUENCE</scope>
    <source>
        <strain evidence="2">MMC_N1</strain>
    </source>
</reference>
<dbReference type="PANTHER" id="PTHR47326:SF1">
    <property type="entry name" value="HTH PSQ-TYPE DOMAIN-CONTAINING PROTEIN"/>
    <property type="match status" value="1"/>
</dbReference>
<feature type="domain" description="DUF4817" evidence="1">
    <location>
        <begin position="15"/>
        <end position="57"/>
    </location>
</feature>
<organism evidence="2 3">
    <name type="scientific">Molorchus minor</name>
    <dbReference type="NCBI Taxonomy" id="1323400"/>
    <lineage>
        <taxon>Eukaryota</taxon>
        <taxon>Metazoa</taxon>
        <taxon>Ecdysozoa</taxon>
        <taxon>Arthropoda</taxon>
        <taxon>Hexapoda</taxon>
        <taxon>Insecta</taxon>
        <taxon>Pterygota</taxon>
        <taxon>Neoptera</taxon>
        <taxon>Endopterygota</taxon>
        <taxon>Coleoptera</taxon>
        <taxon>Polyphaga</taxon>
        <taxon>Cucujiformia</taxon>
        <taxon>Chrysomeloidea</taxon>
        <taxon>Cerambycidae</taxon>
        <taxon>Lamiinae</taxon>
        <taxon>Monochamini</taxon>
        <taxon>Molorchus</taxon>
    </lineage>
</organism>
<dbReference type="InterPro" id="IPR032135">
    <property type="entry name" value="DUF4817"/>
</dbReference>
<dbReference type="Gene3D" id="3.30.420.10">
    <property type="entry name" value="Ribonuclease H-like superfamily/Ribonuclease H"/>
    <property type="match status" value="1"/>
</dbReference>
<dbReference type="InterPro" id="IPR036397">
    <property type="entry name" value="RNaseH_sf"/>
</dbReference>
<keyword evidence="3" id="KW-1185">Reference proteome</keyword>
<dbReference type="Proteomes" id="UP001162164">
    <property type="component" value="Unassembled WGS sequence"/>
</dbReference>
<comment type="caution">
    <text evidence="2">The sequence shown here is derived from an EMBL/GenBank/DDBJ whole genome shotgun (WGS) entry which is preliminary data.</text>
</comment>
<accession>A0ABQ9ISY8</accession>
<evidence type="ECO:0000313" key="2">
    <source>
        <dbReference type="EMBL" id="KAJ8963856.1"/>
    </source>
</evidence>
<evidence type="ECO:0000313" key="3">
    <source>
        <dbReference type="Proteomes" id="UP001162164"/>
    </source>
</evidence>
<evidence type="ECO:0000259" key="1">
    <source>
        <dbReference type="Pfam" id="PF16087"/>
    </source>
</evidence>
<gene>
    <name evidence="2" type="ORF">NQ317_004702</name>
</gene>
<protein>
    <recommendedName>
        <fullName evidence="1">DUF4817 domain-containing protein</fullName>
    </recommendedName>
</protein>
<proteinExistence type="predicted"/>
<sequence>MENFSHRELADIHFIYGFCNGNAVAAVREYGRRFPQRRVPERRIFVRVHRNLMENGSFRRLRGQGRPVGNYNNELVLDQIQENPQINIRTLSRNMHIPRTTVIKLVGRMLQIQGLHPFHYQRVHDLKPEDYPARIDFCNWVLNNGRTLRRILWSDESTFTRDGVFNMHNIHFWANENPRVVRRTNFQNRFSINLWAGIVGDQIIGPIELPIRLNAANYLFFLQNQLVELMDDVPSCTLQK</sequence>
<dbReference type="PANTHER" id="PTHR47326">
    <property type="entry name" value="TRANSPOSABLE ELEMENT TC3 TRANSPOSASE-LIKE PROTEIN"/>
    <property type="match status" value="1"/>
</dbReference>
<name>A0ABQ9ISY8_9CUCU</name>
<dbReference type="EMBL" id="JAPWTJ010002952">
    <property type="protein sequence ID" value="KAJ8963856.1"/>
    <property type="molecule type" value="Genomic_DNA"/>
</dbReference>